<dbReference type="SFLD" id="SFLDS00029">
    <property type="entry name" value="Radical_SAM"/>
    <property type="match status" value="1"/>
</dbReference>
<dbReference type="InterPro" id="IPR051675">
    <property type="entry name" value="Endo/Exo/Phosphatase_dom_1"/>
</dbReference>
<dbReference type="InterPro" id="IPR058240">
    <property type="entry name" value="rSAM_sf"/>
</dbReference>
<proteinExistence type="predicted"/>
<evidence type="ECO:0000256" key="1">
    <source>
        <dbReference type="ARBA" id="ARBA00022691"/>
    </source>
</evidence>
<dbReference type="SUPFAM" id="SSF47781">
    <property type="entry name" value="RuvA domain 2-like"/>
    <property type="match status" value="1"/>
</dbReference>
<evidence type="ECO:0000313" key="6">
    <source>
        <dbReference type="Proteomes" id="UP000095553"/>
    </source>
</evidence>
<dbReference type="GO" id="GO:0003824">
    <property type="term" value="F:catalytic activity"/>
    <property type="evidence" value="ECO:0007669"/>
    <property type="project" value="InterPro"/>
</dbReference>
<evidence type="ECO:0000256" key="4">
    <source>
        <dbReference type="ARBA" id="ARBA00023014"/>
    </source>
</evidence>
<dbReference type="Pfam" id="PF12836">
    <property type="entry name" value="HHH_3"/>
    <property type="match status" value="1"/>
</dbReference>
<dbReference type="InterPro" id="IPR013785">
    <property type="entry name" value="Aldolase_TIM"/>
</dbReference>
<organism evidence="5 6">
    <name type="scientific">Anaerostipes hadrus</name>
    <dbReference type="NCBI Taxonomy" id="649756"/>
    <lineage>
        <taxon>Bacteria</taxon>
        <taxon>Bacillati</taxon>
        <taxon>Bacillota</taxon>
        <taxon>Clostridia</taxon>
        <taxon>Lachnospirales</taxon>
        <taxon>Lachnospiraceae</taxon>
        <taxon>Anaerostipes</taxon>
    </lineage>
</organism>
<dbReference type="Gene3D" id="1.10.150.320">
    <property type="entry name" value="Photosystem II 12 kDa extrinsic protein"/>
    <property type="match status" value="1"/>
</dbReference>
<keyword evidence="1" id="KW-0949">S-adenosyl-L-methionine</keyword>
<keyword evidence="3" id="KW-0408">Iron</keyword>
<dbReference type="RefSeq" id="WP_055072346.1">
    <property type="nucleotide sequence ID" value="NZ_CACRSX010000064.1"/>
</dbReference>
<name>A0A173RJZ7_ANAHA</name>
<dbReference type="SFLD" id="SFLDG01102">
    <property type="entry name" value="Uncharacterised_Radical_SAM_Su"/>
    <property type="match status" value="1"/>
</dbReference>
<dbReference type="PANTHER" id="PTHR21180">
    <property type="entry name" value="ENDONUCLEASE/EXONUCLEASE/PHOSPHATASE FAMILY DOMAIN-CONTAINING PROTEIN 1"/>
    <property type="match status" value="1"/>
</dbReference>
<gene>
    <name evidence="5" type="ORF">ERS852571_00537</name>
</gene>
<dbReference type="EMBL" id="CYXY01000003">
    <property type="protein sequence ID" value="CUM78242.1"/>
    <property type="molecule type" value="Genomic_DNA"/>
</dbReference>
<dbReference type="Gene3D" id="3.20.20.70">
    <property type="entry name" value="Aldolase class I"/>
    <property type="match status" value="1"/>
</dbReference>
<sequence length="497" mass="56604">MEISSKDLSLNEKLKILADAAKYDVACTSSGSSRRGKKGMLGNTEAAGICHSFSSDGRCVSLLKILLSNECIYDCKYCLNRVSNDRVRTTFTPDEICTLVVEFYRRNYIEGLFLSSGIVKSPTYTMELMYQAIYLLRTKYHFNGYIHVKAIPGTSDELITNMGYLVDRMSVNLELPTIDGLKKLAPHKNPKKLVAPIRQIQNGIVDHRLMIGKDASMERSQSNKYLKHTIFQENPYQRIQTGSSPLTLADPSLKNTLRLQNNGKPASFVPAGQSTQMIIGATGESDLQLLSTTQKLYQQYDLKRVFYSAYVPLNEDSNLPALGTAPPLLREHRLYQADWLLRFYGFKADELLSVDRPNFNTMLDPKCDWALRHLDIYPVEINRASYDVLLRVPGIGTKSAFRIVKARKHGTLNFEHLKKMGIVLKRAKYFITCSGKMMYRIPIEEDFITRQLIGEDGKQNWEIDHPQTYRQLSLFDDFNFQSEVTVEDSSKTLFGQM</sequence>
<dbReference type="InterPro" id="IPR023874">
    <property type="entry name" value="DNA_rSAM_put"/>
</dbReference>
<reference evidence="5 6" key="1">
    <citation type="submission" date="2015-09" db="EMBL/GenBank/DDBJ databases">
        <authorList>
            <consortium name="Pathogen Informatics"/>
        </authorList>
    </citation>
    <scope>NUCLEOTIDE SEQUENCE [LARGE SCALE GENOMIC DNA]</scope>
    <source>
        <strain evidence="5 6">2789STDY5834959</strain>
    </source>
</reference>
<protein>
    <submittedName>
        <fullName evidence="5">Putative DNA modification/repair radical SAM protein</fullName>
    </submittedName>
</protein>
<dbReference type="AlphaFoldDB" id="A0A173RJZ7"/>
<dbReference type="InterPro" id="IPR010994">
    <property type="entry name" value="RuvA_2-like"/>
</dbReference>
<dbReference type="SUPFAM" id="SSF102114">
    <property type="entry name" value="Radical SAM enzymes"/>
    <property type="match status" value="1"/>
</dbReference>
<accession>A0A173RJZ7</accession>
<dbReference type="InterPro" id="IPR007197">
    <property type="entry name" value="rSAM"/>
</dbReference>
<dbReference type="GO" id="GO:0051536">
    <property type="term" value="F:iron-sulfur cluster binding"/>
    <property type="evidence" value="ECO:0007669"/>
    <property type="project" value="UniProtKB-KW"/>
</dbReference>
<dbReference type="NCBIfam" id="TIGR03916">
    <property type="entry name" value="rSAM_link_UDG"/>
    <property type="match status" value="1"/>
</dbReference>
<dbReference type="GO" id="GO:0046872">
    <property type="term" value="F:metal ion binding"/>
    <property type="evidence" value="ECO:0007669"/>
    <property type="project" value="UniProtKB-KW"/>
</dbReference>
<dbReference type="PANTHER" id="PTHR21180:SF9">
    <property type="entry name" value="TYPE II SECRETION SYSTEM PROTEIN K"/>
    <property type="match status" value="1"/>
</dbReference>
<keyword evidence="4" id="KW-0411">Iron-sulfur</keyword>
<dbReference type="CDD" id="cd01335">
    <property type="entry name" value="Radical_SAM"/>
    <property type="match status" value="1"/>
</dbReference>
<dbReference type="Proteomes" id="UP000095553">
    <property type="component" value="Unassembled WGS sequence"/>
</dbReference>
<evidence type="ECO:0000256" key="3">
    <source>
        <dbReference type="ARBA" id="ARBA00023004"/>
    </source>
</evidence>
<evidence type="ECO:0000313" key="5">
    <source>
        <dbReference type="EMBL" id="CUM78242.1"/>
    </source>
</evidence>
<evidence type="ECO:0000256" key="2">
    <source>
        <dbReference type="ARBA" id="ARBA00022723"/>
    </source>
</evidence>
<keyword evidence="2" id="KW-0479">Metal-binding</keyword>